<feature type="non-terminal residue" evidence="1">
    <location>
        <position position="1"/>
    </location>
</feature>
<sequence length="62" mass="6652">LDEDAAVKLAVKGLLEVVQTGAKNLEVAVMGSDAKLRILSTEAVEAVTKRIEDEEAAEQEKK</sequence>
<organism evidence="1 2">
    <name type="scientific">Caulochytrium protostelioides</name>
    <dbReference type="NCBI Taxonomy" id="1555241"/>
    <lineage>
        <taxon>Eukaryota</taxon>
        <taxon>Fungi</taxon>
        <taxon>Fungi incertae sedis</taxon>
        <taxon>Chytridiomycota</taxon>
        <taxon>Chytridiomycota incertae sedis</taxon>
        <taxon>Chytridiomycetes</taxon>
        <taxon>Caulochytriales</taxon>
        <taxon>Caulochytriaceae</taxon>
        <taxon>Caulochytrium</taxon>
    </lineage>
</organism>
<dbReference type="Proteomes" id="UP000268535">
    <property type="component" value="Unassembled WGS sequence"/>
</dbReference>
<reference evidence="2" key="1">
    <citation type="journal article" date="2018" name="Nat. Microbiol.">
        <title>Leveraging single-cell genomics to expand the fungal tree of life.</title>
        <authorList>
            <person name="Ahrendt S.R."/>
            <person name="Quandt C.A."/>
            <person name="Ciobanu D."/>
            <person name="Clum A."/>
            <person name="Salamov A."/>
            <person name="Andreopoulos B."/>
            <person name="Cheng J.F."/>
            <person name="Woyke T."/>
            <person name="Pelin A."/>
            <person name="Henrissat B."/>
            <person name="Reynolds N.K."/>
            <person name="Benny G.L."/>
            <person name="Smith M.E."/>
            <person name="James T.Y."/>
            <person name="Grigoriev I.V."/>
        </authorList>
    </citation>
    <scope>NUCLEOTIDE SEQUENCE [LARGE SCALE GENOMIC DNA]</scope>
    <source>
        <strain evidence="2">ATCC 52028</strain>
    </source>
</reference>
<dbReference type="InterPro" id="IPR029055">
    <property type="entry name" value="Ntn_hydrolases_N"/>
</dbReference>
<dbReference type="EMBL" id="ML013404">
    <property type="protein sequence ID" value="RKO95046.1"/>
    <property type="molecule type" value="Genomic_DNA"/>
</dbReference>
<name>A0A4P9WV71_9FUNG</name>
<proteinExistence type="predicted"/>
<feature type="non-terminal residue" evidence="1">
    <location>
        <position position="62"/>
    </location>
</feature>
<evidence type="ECO:0000313" key="1">
    <source>
        <dbReference type="EMBL" id="RKO95046.1"/>
    </source>
</evidence>
<gene>
    <name evidence="1" type="ORF">CAUPRSCDRAFT_1057</name>
</gene>
<evidence type="ECO:0000313" key="2">
    <source>
        <dbReference type="Proteomes" id="UP000268535"/>
    </source>
</evidence>
<accession>A0A4P9WV71</accession>
<dbReference type="Gene3D" id="3.60.20.10">
    <property type="entry name" value="Glutamine Phosphoribosylpyrophosphate, subunit 1, domain 1"/>
    <property type="match status" value="1"/>
</dbReference>
<dbReference type="AlphaFoldDB" id="A0A4P9WV71"/>
<protein>
    <submittedName>
        <fullName evidence="1">Uncharacterized protein</fullName>
    </submittedName>
</protein>